<evidence type="ECO:0000313" key="2">
    <source>
        <dbReference type="Proteomes" id="UP001500212"/>
    </source>
</evidence>
<accession>A0ABP8TJA9</accession>
<organism evidence="1 2">
    <name type="scientific">Actinoallomurus liliacearum</name>
    <dbReference type="NCBI Taxonomy" id="1080073"/>
    <lineage>
        <taxon>Bacteria</taxon>
        <taxon>Bacillati</taxon>
        <taxon>Actinomycetota</taxon>
        <taxon>Actinomycetes</taxon>
        <taxon>Streptosporangiales</taxon>
        <taxon>Thermomonosporaceae</taxon>
        <taxon>Actinoallomurus</taxon>
    </lineage>
</organism>
<gene>
    <name evidence="1" type="ORF">GCM10023195_38600</name>
</gene>
<reference evidence="2" key="1">
    <citation type="journal article" date="2019" name="Int. J. Syst. Evol. Microbiol.">
        <title>The Global Catalogue of Microorganisms (GCM) 10K type strain sequencing project: providing services to taxonomists for standard genome sequencing and annotation.</title>
        <authorList>
            <consortium name="The Broad Institute Genomics Platform"/>
            <consortium name="The Broad Institute Genome Sequencing Center for Infectious Disease"/>
            <person name="Wu L."/>
            <person name="Ma J."/>
        </authorList>
    </citation>
    <scope>NUCLEOTIDE SEQUENCE [LARGE SCALE GENOMIC DNA]</scope>
    <source>
        <strain evidence="2">JCM 17938</strain>
    </source>
</reference>
<evidence type="ECO:0000313" key="1">
    <source>
        <dbReference type="EMBL" id="GAA4609543.1"/>
    </source>
</evidence>
<comment type="caution">
    <text evidence="1">The sequence shown here is derived from an EMBL/GenBank/DDBJ whole genome shotgun (WGS) entry which is preliminary data.</text>
</comment>
<dbReference type="Proteomes" id="UP001500212">
    <property type="component" value="Unassembled WGS sequence"/>
</dbReference>
<dbReference type="EMBL" id="BAABHJ010000008">
    <property type="protein sequence ID" value="GAA4609543.1"/>
    <property type="molecule type" value="Genomic_DNA"/>
</dbReference>
<keyword evidence="2" id="KW-1185">Reference proteome</keyword>
<sequence length="247" mass="26499">MAGEGEAYTAGVEVGAMGLMKLLARWIPAFSKIQFAGRLAIPAAGAGAIWLLAKPWGDDDIEKSWNAWRSGSQNLQDMRFNDWDNKVKAIQAAWPEGADRQQFDKFIATVKNEFYQTDQALGTMSTAVQNAQTQIHQIMHTVGIVADLLLATIIACELAEAAFPPDAPIVEALKNATGAVLMGVTAVGVGSVVVALLYNLGNIAALASSETAFPQPQPNRGSGSLTKDTDFDDIKVKNTQHGGWTYY</sequence>
<proteinExistence type="predicted"/>
<dbReference type="RefSeq" id="WP_345355672.1">
    <property type="nucleotide sequence ID" value="NZ_BAABHJ010000008.1"/>
</dbReference>
<name>A0ABP8TJA9_9ACTN</name>
<protein>
    <submittedName>
        <fullName evidence="1">Uncharacterized protein</fullName>
    </submittedName>
</protein>